<dbReference type="Pfam" id="PF01243">
    <property type="entry name" value="PNPOx_N"/>
    <property type="match status" value="1"/>
</dbReference>
<dbReference type="PANTHER" id="PTHR42815:SF2">
    <property type="entry name" value="FAD-BINDING, PUTATIVE (AFU_ORTHOLOGUE AFUA_6G07600)-RELATED"/>
    <property type="match status" value="1"/>
</dbReference>
<dbReference type="InterPro" id="IPR024029">
    <property type="entry name" value="Pyridox_Oxase_FMN-dep"/>
</dbReference>
<reference evidence="2 3" key="1">
    <citation type="submission" date="2022-03" db="EMBL/GenBank/DDBJ databases">
        <title>Complete genome of Streptomyces rimosus ssp. rimosus R7 (=ATCC 10970).</title>
        <authorList>
            <person name="Beganovic S."/>
            <person name="Ruckert C."/>
            <person name="Busche T."/>
            <person name="Kalinowski J."/>
            <person name="Wittmann C."/>
        </authorList>
    </citation>
    <scope>NUCLEOTIDE SEQUENCE [LARGE SCALE GENOMIC DNA]</scope>
    <source>
        <strain evidence="2 3">R7</strain>
    </source>
</reference>
<dbReference type="NCBIfam" id="TIGR04025">
    <property type="entry name" value="PPOX_FMN_DR2398"/>
    <property type="match status" value="1"/>
</dbReference>
<gene>
    <name evidence="2" type="ORF">SRIMR7_32635</name>
</gene>
<evidence type="ECO:0000313" key="3">
    <source>
        <dbReference type="Proteomes" id="UP000829494"/>
    </source>
</evidence>
<dbReference type="GeneID" id="66853951"/>
<protein>
    <submittedName>
        <fullName evidence="2">Pyridoxamine 5'-phosphate oxidase</fullName>
    </submittedName>
</protein>
<keyword evidence="3" id="KW-1185">Reference proteome</keyword>
<evidence type="ECO:0000259" key="1">
    <source>
        <dbReference type="Pfam" id="PF01243"/>
    </source>
</evidence>
<evidence type="ECO:0000313" key="2">
    <source>
        <dbReference type="EMBL" id="UNZ06911.1"/>
    </source>
</evidence>
<dbReference type="InterPro" id="IPR011576">
    <property type="entry name" value="Pyridox_Oxase_N"/>
</dbReference>
<proteinExistence type="predicted"/>
<dbReference type="SUPFAM" id="SSF50475">
    <property type="entry name" value="FMN-binding split barrel"/>
    <property type="match status" value="1"/>
</dbReference>
<dbReference type="InterPro" id="IPR012349">
    <property type="entry name" value="Split_barrel_FMN-bd"/>
</dbReference>
<organism evidence="2 3">
    <name type="scientific">Streptomyces rimosus subsp. rimosus</name>
    <dbReference type="NCBI Taxonomy" id="132474"/>
    <lineage>
        <taxon>Bacteria</taxon>
        <taxon>Bacillati</taxon>
        <taxon>Actinomycetota</taxon>
        <taxon>Actinomycetes</taxon>
        <taxon>Kitasatosporales</taxon>
        <taxon>Streptomycetaceae</taxon>
        <taxon>Streptomyces</taxon>
    </lineage>
</organism>
<accession>A0ABY3Z9D6</accession>
<sequence length="222" mass="24808">MTAVERTAGAVARQVRSEVAEITSERELRELVGEPNDHALHKVRDRLHDLDRQWLACSPFCYVATSDAEGRCDVSPKGDPAGFTLVLDDTTIAIPDRPGNKRVDGFRNILANPQVGLDYVVPGRGDTLRVNGRARIVRDAPFFDAMVVKGHRPRLALLVEIDEVFYHCAKAFLRSGLWKPESWQPDAPPSRARIAKGVEVPDTPLEQLEEHYGPRYGDRLYG</sequence>
<dbReference type="Gene3D" id="2.30.110.10">
    <property type="entry name" value="Electron Transport, Fmn-binding Protein, Chain A"/>
    <property type="match status" value="1"/>
</dbReference>
<feature type="domain" description="Pyridoxamine 5'-phosphate oxidase N-terminal" evidence="1">
    <location>
        <begin position="52"/>
        <end position="168"/>
    </location>
</feature>
<dbReference type="Proteomes" id="UP000829494">
    <property type="component" value="Chromosome"/>
</dbReference>
<dbReference type="EMBL" id="CP094298">
    <property type="protein sequence ID" value="UNZ06911.1"/>
    <property type="molecule type" value="Genomic_DNA"/>
</dbReference>
<dbReference type="PANTHER" id="PTHR42815">
    <property type="entry name" value="FAD-BINDING, PUTATIVE (AFU_ORTHOLOGUE AFUA_6G07600)-RELATED"/>
    <property type="match status" value="1"/>
</dbReference>
<dbReference type="RefSeq" id="WP_003987194.1">
    <property type="nucleotide sequence ID" value="NZ_CP043497.1"/>
</dbReference>
<name>A0ABY3Z9D6_STRRM</name>